<feature type="compositionally biased region" description="Basic and acidic residues" evidence="5">
    <location>
        <begin position="222"/>
        <end position="260"/>
    </location>
</feature>
<evidence type="ECO:0000256" key="6">
    <source>
        <dbReference type="SAM" id="Phobius"/>
    </source>
</evidence>
<evidence type="ECO:0000259" key="7">
    <source>
        <dbReference type="Pfam" id="PF01699"/>
    </source>
</evidence>
<feature type="transmembrane region" description="Helical" evidence="6">
    <location>
        <begin position="352"/>
        <end position="375"/>
    </location>
</feature>
<sequence>MSHWGVGVGVAVVALLVVVVASPVAPALAQDGQASDAADGDEGEGGIEGLVESAVAGHGLVGAVLVLAAGGLLLTASVNRLISYLMRAAFGLRVSLFGLAILFTGVELDDTVLALVLSGGNLEGAALGTALGTALAIVGVTLAVAAVVRPFSVDLPTDYLVLFALAPVFVVPFVFAGTLTFVHGLLLVGAFALAFGYILVREYRRDTPVFRTTDLGASIRSDGGERERSERDTHQEAERTDGGERERSERDSRREAERTDGGVSVPSSVAEIPEDRVVAGRTGAGWLWVTLALVALGGIVFASMLLETGSGVVVAETGIAGTVFGATVLTAILTFEDVLLTLEPVRRGVPEIGVGNVLGSVLFSLTGNVGVIMLVSDLTISRSVLTFHLPAVVVVTALAAYFLRGGRMKRWHGLLLAGCYVAYWAVALVVFGGVPLGG</sequence>
<feature type="transmembrane region" description="Helical" evidence="6">
    <location>
        <begin position="88"/>
        <end position="106"/>
    </location>
</feature>
<feature type="transmembrane region" description="Helical" evidence="6">
    <location>
        <begin position="126"/>
        <end position="147"/>
    </location>
</feature>
<evidence type="ECO:0000256" key="5">
    <source>
        <dbReference type="SAM" id="MobiDB-lite"/>
    </source>
</evidence>
<dbReference type="RefSeq" id="WP_254269409.1">
    <property type="nucleotide sequence ID" value="NZ_CP100400.1"/>
</dbReference>
<protein>
    <submittedName>
        <fullName evidence="8">Sodium:calcium antiporter</fullName>
    </submittedName>
</protein>
<accession>A0ABD5Q2U6</accession>
<name>A0ABD5Q2U6_9EURY</name>
<keyword evidence="3 6" id="KW-1133">Transmembrane helix</keyword>
<organism evidence="8 9">
    <name type="scientific">Halorussus aquaticus</name>
    <dbReference type="NCBI Taxonomy" id="2953748"/>
    <lineage>
        <taxon>Archaea</taxon>
        <taxon>Methanobacteriati</taxon>
        <taxon>Methanobacteriota</taxon>
        <taxon>Stenosarchaea group</taxon>
        <taxon>Halobacteria</taxon>
        <taxon>Halobacteriales</taxon>
        <taxon>Haladaptataceae</taxon>
        <taxon>Halorussus</taxon>
    </lineage>
</organism>
<comment type="caution">
    <text evidence="8">The sequence shown here is derived from an EMBL/GenBank/DDBJ whole genome shotgun (WGS) entry which is preliminary data.</text>
</comment>
<dbReference type="Proteomes" id="UP001595945">
    <property type="component" value="Unassembled WGS sequence"/>
</dbReference>
<keyword evidence="4 6" id="KW-0472">Membrane</keyword>
<feature type="domain" description="Sodium/calcium exchanger membrane region" evidence="7">
    <location>
        <begin position="286"/>
        <end position="428"/>
    </location>
</feature>
<dbReference type="Pfam" id="PF01699">
    <property type="entry name" value="Na_Ca_ex"/>
    <property type="match status" value="1"/>
</dbReference>
<evidence type="ECO:0000256" key="1">
    <source>
        <dbReference type="ARBA" id="ARBA00004141"/>
    </source>
</evidence>
<dbReference type="EMBL" id="JBHSHT010000001">
    <property type="protein sequence ID" value="MFC4824875.1"/>
    <property type="molecule type" value="Genomic_DNA"/>
</dbReference>
<dbReference type="InterPro" id="IPR044880">
    <property type="entry name" value="NCX_ion-bd_dom_sf"/>
</dbReference>
<dbReference type="GeneID" id="73044424"/>
<dbReference type="Gene3D" id="1.20.1420.30">
    <property type="entry name" value="NCX, central ion-binding region"/>
    <property type="match status" value="1"/>
</dbReference>
<feature type="transmembrane region" description="Helical" evidence="6">
    <location>
        <begin position="286"/>
        <end position="306"/>
    </location>
</feature>
<gene>
    <name evidence="8" type="ORF">ACFO9K_11455</name>
</gene>
<feature type="transmembrane region" description="Helical" evidence="6">
    <location>
        <begin position="53"/>
        <end position="76"/>
    </location>
</feature>
<comment type="subcellular location">
    <subcellularLocation>
        <location evidence="1">Membrane</location>
        <topology evidence="1">Multi-pass membrane protein</topology>
    </subcellularLocation>
</comment>
<evidence type="ECO:0000313" key="9">
    <source>
        <dbReference type="Proteomes" id="UP001595945"/>
    </source>
</evidence>
<feature type="transmembrane region" description="Helical" evidence="6">
    <location>
        <begin position="181"/>
        <end position="200"/>
    </location>
</feature>
<dbReference type="AlphaFoldDB" id="A0ABD5Q2U6"/>
<feature type="transmembrane region" description="Helical" evidence="6">
    <location>
        <begin position="318"/>
        <end position="340"/>
    </location>
</feature>
<evidence type="ECO:0000256" key="2">
    <source>
        <dbReference type="ARBA" id="ARBA00022692"/>
    </source>
</evidence>
<feature type="transmembrane region" description="Helical" evidence="6">
    <location>
        <begin position="159"/>
        <end position="175"/>
    </location>
</feature>
<feature type="transmembrane region" description="Helical" evidence="6">
    <location>
        <begin position="387"/>
        <end position="403"/>
    </location>
</feature>
<feature type="region of interest" description="Disordered" evidence="5">
    <location>
        <begin position="220"/>
        <end position="267"/>
    </location>
</feature>
<reference evidence="8 9" key="1">
    <citation type="journal article" date="2019" name="Int. J. Syst. Evol. Microbiol.">
        <title>The Global Catalogue of Microorganisms (GCM) 10K type strain sequencing project: providing services to taxonomists for standard genome sequencing and annotation.</title>
        <authorList>
            <consortium name="The Broad Institute Genomics Platform"/>
            <consortium name="The Broad Institute Genome Sequencing Center for Infectious Disease"/>
            <person name="Wu L."/>
            <person name="Ma J."/>
        </authorList>
    </citation>
    <scope>NUCLEOTIDE SEQUENCE [LARGE SCALE GENOMIC DNA]</scope>
    <source>
        <strain evidence="8 9">XZYJ18</strain>
    </source>
</reference>
<evidence type="ECO:0000256" key="4">
    <source>
        <dbReference type="ARBA" id="ARBA00023136"/>
    </source>
</evidence>
<evidence type="ECO:0000313" key="8">
    <source>
        <dbReference type="EMBL" id="MFC4824875.1"/>
    </source>
</evidence>
<dbReference type="GO" id="GO:0016020">
    <property type="term" value="C:membrane"/>
    <property type="evidence" value="ECO:0007669"/>
    <property type="project" value="UniProtKB-SubCell"/>
</dbReference>
<keyword evidence="9" id="KW-1185">Reference proteome</keyword>
<feature type="transmembrane region" description="Helical" evidence="6">
    <location>
        <begin position="415"/>
        <end position="436"/>
    </location>
</feature>
<keyword evidence="2 6" id="KW-0812">Transmembrane</keyword>
<proteinExistence type="predicted"/>
<dbReference type="InterPro" id="IPR004837">
    <property type="entry name" value="NaCa_Exmemb"/>
</dbReference>
<evidence type="ECO:0000256" key="3">
    <source>
        <dbReference type="ARBA" id="ARBA00022989"/>
    </source>
</evidence>